<evidence type="ECO:0000256" key="1">
    <source>
        <dbReference type="SAM" id="MobiDB-lite"/>
    </source>
</evidence>
<gene>
    <name evidence="2" type="ORF">RHRU231_390132</name>
</gene>
<dbReference type="Gene3D" id="1.10.8.1060">
    <property type="entry name" value="Corynebacterium glutamicum thioredoxin-dependent arsenate reductase, N-terminal domain"/>
    <property type="match status" value="1"/>
</dbReference>
<accession>A0A098BJ12</accession>
<feature type="compositionally biased region" description="Low complexity" evidence="1">
    <location>
        <begin position="13"/>
        <end position="24"/>
    </location>
</feature>
<evidence type="ECO:0000313" key="3">
    <source>
        <dbReference type="Proteomes" id="UP000042997"/>
    </source>
</evidence>
<proteinExistence type="predicted"/>
<dbReference type="RefSeq" id="WP_003935450.1">
    <property type="nucleotide sequence ID" value="NZ_CP023714.1"/>
</dbReference>
<dbReference type="GeneID" id="66835780"/>
<name>A0A098BJ12_9NOCA</name>
<dbReference type="Proteomes" id="UP000042997">
    <property type="component" value="Unassembled WGS sequence"/>
</dbReference>
<dbReference type="KEGG" id="rrz:CS378_02650"/>
<dbReference type="AlphaFoldDB" id="A0A098BJ12"/>
<dbReference type="OrthoDB" id="4277148at2"/>
<feature type="region of interest" description="Disordered" evidence="1">
    <location>
        <begin position="1"/>
        <end position="42"/>
    </location>
</feature>
<reference evidence="2 3" key="1">
    <citation type="journal article" date="2014" name="Genome Announc.">
        <title>Draft Genome Sequence of Propane- and Butane-Oxidizing Actinobacterium Rhodococcus ruber IEGM 231.</title>
        <authorList>
            <person name="Ivshina I.B."/>
            <person name="Kuyukina M.S."/>
            <person name="Krivoruchko A.V."/>
            <person name="Barbe V."/>
            <person name="Fischer C."/>
        </authorList>
    </citation>
    <scope>NUCLEOTIDE SEQUENCE [LARGE SCALE GENOMIC DNA]</scope>
</reference>
<dbReference type="EMBL" id="CCSD01000049">
    <property type="protein sequence ID" value="CDZ88215.1"/>
    <property type="molecule type" value="Genomic_DNA"/>
</dbReference>
<evidence type="ECO:0000313" key="2">
    <source>
        <dbReference type="EMBL" id="CDZ88215.1"/>
    </source>
</evidence>
<organism evidence="2 3">
    <name type="scientific">Rhodococcus ruber</name>
    <dbReference type="NCBI Taxonomy" id="1830"/>
    <lineage>
        <taxon>Bacteria</taxon>
        <taxon>Bacillati</taxon>
        <taxon>Actinomycetota</taxon>
        <taxon>Actinomycetes</taxon>
        <taxon>Mycobacteriales</taxon>
        <taxon>Nocardiaceae</taxon>
        <taxon>Rhodococcus</taxon>
    </lineage>
</organism>
<sequence>MVYSALDPRSDVRPASARSAPQPATSDLRRVRTRDVPPPGGDEAVQLELIVTRLAVRFPSMSRGDIEVVVRTVEKRFADAKVRDFLSLLIEKAARREIDEGTASSRIELA</sequence>
<protein>
    <submittedName>
        <fullName evidence="2">Uncharacterized protein</fullName>
    </submittedName>
</protein>
<dbReference type="NCBIfam" id="NF046112">
    <property type="entry name" value="MSMEG_6209_Nter"/>
    <property type="match status" value="1"/>
</dbReference>